<evidence type="ECO:0000313" key="2">
    <source>
        <dbReference type="EMBL" id="TWX65394.1"/>
    </source>
</evidence>
<dbReference type="RefSeq" id="WP_146800313.1">
    <property type="nucleotide sequence ID" value="NZ_VOLP01000022.1"/>
</dbReference>
<reference evidence="2 4" key="1">
    <citation type="submission" date="2019-07" db="EMBL/GenBank/DDBJ databases">
        <title>Genomes of sea-ice associated Colwellia species.</title>
        <authorList>
            <person name="Bowman J.P."/>
        </authorList>
    </citation>
    <scope>NUCLEOTIDE SEQUENCE [LARGE SCALE GENOMIC DNA]</scope>
    <source>
        <strain evidence="1 3">ACAM 607</strain>
        <strain evidence="2 4">IC036</strain>
    </source>
</reference>
<accession>A0A5C6Q8N1</accession>
<organism evidence="2 4">
    <name type="scientific">Colwellia hornerae</name>
    <dbReference type="NCBI Taxonomy" id="89402"/>
    <lineage>
        <taxon>Bacteria</taxon>
        <taxon>Pseudomonadati</taxon>
        <taxon>Pseudomonadota</taxon>
        <taxon>Gammaproteobacteria</taxon>
        <taxon>Alteromonadales</taxon>
        <taxon>Colwelliaceae</taxon>
        <taxon>Colwellia</taxon>
    </lineage>
</organism>
<comment type="caution">
    <text evidence="2">The sequence shown here is derived from an EMBL/GenBank/DDBJ whole genome shotgun (WGS) entry which is preliminary data.</text>
</comment>
<dbReference type="Proteomes" id="UP000321917">
    <property type="component" value="Unassembled WGS sequence"/>
</dbReference>
<dbReference type="AlphaFoldDB" id="A0A5C6Q8N1"/>
<evidence type="ECO:0000313" key="4">
    <source>
        <dbReference type="Proteomes" id="UP000321917"/>
    </source>
</evidence>
<name>A0A5C6Q8N1_9GAMM</name>
<dbReference type="EMBL" id="VOLR01000023">
    <property type="protein sequence ID" value="TWX56420.1"/>
    <property type="molecule type" value="Genomic_DNA"/>
</dbReference>
<gene>
    <name evidence="1" type="ORF">ESZ26_15210</name>
    <name evidence="2" type="ORF">ESZ27_12775</name>
</gene>
<dbReference type="OrthoDB" id="7068596at2"/>
<dbReference type="Proteomes" id="UP000321525">
    <property type="component" value="Unassembled WGS sequence"/>
</dbReference>
<dbReference type="EMBL" id="VOLQ01000024">
    <property type="protein sequence ID" value="TWX65394.1"/>
    <property type="molecule type" value="Genomic_DNA"/>
</dbReference>
<evidence type="ECO:0000313" key="3">
    <source>
        <dbReference type="Proteomes" id="UP000321525"/>
    </source>
</evidence>
<protein>
    <submittedName>
        <fullName evidence="2">DUF4124 domain-containing protein</fullName>
    </submittedName>
</protein>
<sequence>MNFRILLLGLIFYFGYCSASELMIYRWVDKDNVVHFSQHQPIGDEYTQFLVSNQSSISSRADLITGPLVSDKDIASQQNTDNIAATIDMPKKCLEAQENLAMLTAFDKVQYTDEKGSKQILTETEKQQQLAINQKRTEVYCASLSE</sequence>
<proteinExistence type="predicted"/>
<evidence type="ECO:0000313" key="1">
    <source>
        <dbReference type="EMBL" id="TWX56420.1"/>
    </source>
</evidence>
<keyword evidence="3" id="KW-1185">Reference proteome</keyword>